<organism evidence="5 6">
    <name type="scientific">Verticillium longisporum</name>
    <name type="common">Verticillium dahliae var. longisporum</name>
    <dbReference type="NCBI Taxonomy" id="100787"/>
    <lineage>
        <taxon>Eukaryota</taxon>
        <taxon>Fungi</taxon>
        <taxon>Dikarya</taxon>
        <taxon>Ascomycota</taxon>
        <taxon>Pezizomycotina</taxon>
        <taxon>Sordariomycetes</taxon>
        <taxon>Hypocreomycetidae</taxon>
        <taxon>Glomerellales</taxon>
        <taxon>Plectosphaerellaceae</taxon>
        <taxon>Verticillium</taxon>
    </lineage>
</organism>
<dbReference type="Proteomes" id="UP000045706">
    <property type="component" value="Unassembled WGS sequence"/>
</dbReference>
<dbReference type="PANTHER" id="PTHR11360">
    <property type="entry name" value="MONOCARBOXYLATE TRANSPORTER"/>
    <property type="match status" value="1"/>
</dbReference>
<feature type="transmembrane region" description="Helical" evidence="3">
    <location>
        <begin position="38"/>
        <end position="60"/>
    </location>
</feature>
<evidence type="ECO:0000256" key="2">
    <source>
        <dbReference type="ARBA" id="ARBA00006727"/>
    </source>
</evidence>
<dbReference type="GO" id="GO:0022857">
    <property type="term" value="F:transmembrane transporter activity"/>
    <property type="evidence" value="ECO:0007669"/>
    <property type="project" value="InterPro"/>
</dbReference>
<evidence type="ECO:0000313" key="5">
    <source>
        <dbReference type="EMBL" id="CRK14475.1"/>
    </source>
</evidence>
<keyword evidence="3" id="KW-0812">Transmembrane</keyword>
<name>A0A0G4KYG8_VERLO</name>
<protein>
    <recommendedName>
        <fullName evidence="4">Major facilitator superfamily (MFS) profile domain-containing protein</fullName>
    </recommendedName>
</protein>
<evidence type="ECO:0000256" key="1">
    <source>
        <dbReference type="ARBA" id="ARBA00004141"/>
    </source>
</evidence>
<dbReference type="Gene3D" id="1.20.1250.20">
    <property type="entry name" value="MFS general substrate transporter like domains"/>
    <property type="match status" value="1"/>
</dbReference>
<feature type="transmembrane region" description="Helical" evidence="3">
    <location>
        <begin position="261"/>
        <end position="280"/>
    </location>
</feature>
<dbReference type="InterPro" id="IPR050327">
    <property type="entry name" value="Proton-linked_MCT"/>
</dbReference>
<gene>
    <name evidence="5" type="ORF">BN1723_010358</name>
</gene>
<dbReference type="GO" id="GO:0016020">
    <property type="term" value="C:membrane"/>
    <property type="evidence" value="ECO:0007669"/>
    <property type="project" value="UniProtKB-SubCell"/>
</dbReference>
<accession>A0A0G4KYG8</accession>
<dbReference type="PROSITE" id="PS50850">
    <property type="entry name" value="MFS"/>
    <property type="match status" value="1"/>
</dbReference>
<sequence>MVQICRLPLFLAHELHVMFAPSAFVAPVRVSGVGRDRIGWIFSTFVFLCFFCGIYIGPLFDKYGPRWLIFSGSVCVVTAMMLLSYWHFLLTFGFLNGIGASLLFTPAYSAVGHWFSERRGLATGVASTGASFAGMISPVLPRVLFERVGWAWAIRTIAFICLLFCAVATPLIQSRLAPKPDAKARPDVRIFRDPAFSLTTISIFFLEFALFIPLTYISSYSLRQGFGTSFSYQIPTILNAVSVAGRVLAGWWGDHFGPFNSNILAAVLNPIACLAIWLPAGSSMPGIVMFSVVFGFGSGNNISISPVCIGRLCETSEYGRYYATAFTSLPWPAWWAFPLEVRLSEQQGEITGVSLCSPACCTRAVSQHCVLRGWCVSDGLSRSDSRHASIWGEQALFLYRFRGLGQMLIRVSNYPYLTSPVPSRNQSSAASASSVEA</sequence>
<dbReference type="InterPro" id="IPR036259">
    <property type="entry name" value="MFS_trans_sf"/>
</dbReference>
<dbReference type="PANTHER" id="PTHR11360:SF177">
    <property type="entry name" value="RIBOFLAVIN TRANSPORTER MCH5"/>
    <property type="match status" value="1"/>
</dbReference>
<dbReference type="InterPro" id="IPR020846">
    <property type="entry name" value="MFS_dom"/>
</dbReference>
<comment type="subcellular location">
    <subcellularLocation>
        <location evidence="1">Membrane</location>
        <topology evidence="1">Multi-pass membrane protein</topology>
    </subcellularLocation>
</comment>
<dbReference type="EMBL" id="CVQI01005002">
    <property type="protein sequence ID" value="CRK14475.1"/>
    <property type="molecule type" value="Genomic_DNA"/>
</dbReference>
<feature type="transmembrane region" description="Helical" evidence="3">
    <location>
        <begin position="121"/>
        <end position="140"/>
    </location>
</feature>
<proteinExistence type="inferred from homology"/>
<dbReference type="SUPFAM" id="SSF103473">
    <property type="entry name" value="MFS general substrate transporter"/>
    <property type="match status" value="1"/>
</dbReference>
<feature type="transmembrane region" description="Helical" evidence="3">
    <location>
        <begin position="67"/>
        <end position="88"/>
    </location>
</feature>
<feature type="transmembrane region" description="Helical" evidence="3">
    <location>
        <begin position="152"/>
        <end position="174"/>
    </location>
</feature>
<dbReference type="Pfam" id="PF07690">
    <property type="entry name" value="MFS_1"/>
    <property type="match status" value="1"/>
</dbReference>
<feature type="transmembrane region" description="Helical" evidence="3">
    <location>
        <begin position="7"/>
        <end position="26"/>
    </location>
</feature>
<keyword evidence="3" id="KW-1133">Transmembrane helix</keyword>
<reference evidence="6" key="1">
    <citation type="submission" date="2015-05" db="EMBL/GenBank/DDBJ databases">
        <authorList>
            <person name="Fogelqvist Johan"/>
        </authorList>
    </citation>
    <scope>NUCLEOTIDE SEQUENCE [LARGE SCALE GENOMIC DNA]</scope>
</reference>
<feature type="domain" description="Major facilitator superfamily (MFS) profile" evidence="4">
    <location>
        <begin position="1"/>
        <end position="181"/>
    </location>
</feature>
<feature type="transmembrane region" description="Helical" evidence="3">
    <location>
        <begin position="94"/>
        <end position="114"/>
    </location>
</feature>
<keyword evidence="3" id="KW-0472">Membrane</keyword>
<dbReference type="InterPro" id="IPR011701">
    <property type="entry name" value="MFS"/>
</dbReference>
<feature type="transmembrane region" description="Helical" evidence="3">
    <location>
        <begin position="230"/>
        <end position="249"/>
    </location>
</feature>
<feature type="transmembrane region" description="Helical" evidence="3">
    <location>
        <begin position="195"/>
        <end position="218"/>
    </location>
</feature>
<evidence type="ECO:0000259" key="4">
    <source>
        <dbReference type="PROSITE" id="PS50850"/>
    </source>
</evidence>
<dbReference type="AlphaFoldDB" id="A0A0G4KYG8"/>
<evidence type="ECO:0000256" key="3">
    <source>
        <dbReference type="SAM" id="Phobius"/>
    </source>
</evidence>
<comment type="similarity">
    <text evidence="2">Belongs to the major facilitator superfamily. Monocarboxylate porter (TC 2.A.1.13) family.</text>
</comment>
<evidence type="ECO:0000313" key="6">
    <source>
        <dbReference type="Proteomes" id="UP000045706"/>
    </source>
</evidence>